<comment type="caution">
    <text evidence="3">The sequence shown here is derived from an EMBL/GenBank/DDBJ whole genome shotgun (WGS) entry which is preliminary data.</text>
</comment>
<dbReference type="Proteomes" id="UP001568358">
    <property type="component" value="Unassembled WGS sequence"/>
</dbReference>
<dbReference type="EMBL" id="JBFSOO010000003">
    <property type="protein sequence ID" value="MEZ6852911.1"/>
    <property type="molecule type" value="Genomic_DNA"/>
</dbReference>
<dbReference type="Gene3D" id="2.40.128.130">
    <property type="entry name" value="Autotransporter beta-domain"/>
    <property type="match status" value="1"/>
</dbReference>
<keyword evidence="4" id="KW-1185">Reference proteome</keyword>
<evidence type="ECO:0000259" key="2">
    <source>
        <dbReference type="PROSITE" id="PS51208"/>
    </source>
</evidence>
<feature type="compositionally biased region" description="Polar residues" evidence="1">
    <location>
        <begin position="668"/>
        <end position="684"/>
    </location>
</feature>
<name>A0ABV4JT96_9BACT</name>
<accession>A0ABV4JT96</accession>
<evidence type="ECO:0000256" key="1">
    <source>
        <dbReference type="SAM" id="MobiDB-lite"/>
    </source>
</evidence>
<evidence type="ECO:0000313" key="3">
    <source>
        <dbReference type="EMBL" id="MEZ6852911.1"/>
    </source>
</evidence>
<proteinExistence type="predicted"/>
<sequence length="988" mass="105442">MEHDISILKMKARTIGSICLVIALIISCTLKAKAEIIDPQHITTPSTPPAYAEHITTPYIESSTSSKNYWGLFFENLGAESPKSYTIASSIEYDELSLDWDNIALYGIQNNFSAMSLYVNKYIDINASGADNVTTSGVVRLVGIDSLGNITTSSDASISIISEGAGAQGAGDITIPDVWAVATGVQTTGNGTVLTINGDVTVEAHGGCTQAEATGHTMASANGILHSGATGEIKNNGTLKVIARSGAISNQSAGVMAYGIQSSGTTRITNTGKITVEGWAGETTSSNLSYAKAGVSTYGIKGAGEVINSGEISVNAQSGTGMQSGINAFGIYGADVTNDGTVIVESVGGVSSSYNSSGSTYGLYSKGNLDNSGDVTVTSKGGTLLKSGVAVPLTVSATGIRSGAGSVKNTGDIYVRVEGASCNTETSATSNYALGYGLDTKASTISNTGNIDLHVVGGAYDTDNGGVPTPVYAYGIVVRNDATLHSSGLIHVTAEMNPSITASLAPEERNLHTYQVITVGNLRITGYAMELGHEQGEFNRMYQGVIGSVDEATVTFDNTKLFVHLTDDYKNGLYDIPRLWKQETAEQKAANPNQFASLESVNVPPGVKIELFPGNVSTPQRIGLNYEPEVSTPLKQALISMKLESHIHAIIQNNLAGRMMFRVLPDANPQQSDTPEATPQQSDTLDGYGVSSASSTMVASLSNPNILPVMTAKQTNRHSLFMRPVYVNSNDSASSGYNSNTYGFVLGYNYNMNEELNDCYVGFHAGYTRGDIRYTGEDYGKRKEFVDTYYGGVHGIKRFNSNVLLSGEASFFYVDSEMTDDNPTNRETARYDSVSIRAEADLGYLWTVSGHNIIPEVGLQYVWQHRDPFTTDNKDSADITYGTMDNHELYGNARVKWTKQFVAVENWRITPLVGVGITQVLTDGEISNTMRLGNETQLVVDQDENTTFTPEANITVAKDNYYAAAGYTGGFGGTTKNNLFWLQLGVNF</sequence>
<dbReference type="NCBIfam" id="TIGR01414">
    <property type="entry name" value="autotrans_barl"/>
    <property type="match status" value="1"/>
</dbReference>
<dbReference type="InterPro" id="IPR006315">
    <property type="entry name" value="OM_autotransptr_brl_dom"/>
</dbReference>
<dbReference type="InterPro" id="IPR036709">
    <property type="entry name" value="Autotransporte_beta_dom_sf"/>
</dbReference>
<feature type="domain" description="Autotransporter" evidence="2">
    <location>
        <begin position="713"/>
        <end position="988"/>
    </location>
</feature>
<dbReference type="SMART" id="SM00869">
    <property type="entry name" value="Autotransporter"/>
    <property type="match status" value="1"/>
</dbReference>
<dbReference type="PROSITE" id="PS51208">
    <property type="entry name" value="AUTOTRANSPORTER"/>
    <property type="match status" value="1"/>
</dbReference>
<reference evidence="3 4" key="1">
    <citation type="submission" date="2024-07" db="EMBL/GenBank/DDBJ databases">
        <title>Active virus-host system and metabolic interactions in a Lokiarchaeon culture.</title>
        <authorList>
            <person name="Ponce Toledo R.I."/>
            <person name="Rodrigues Oliveira T."/>
            <person name="Schleper C."/>
        </authorList>
    </citation>
    <scope>NUCLEOTIDE SEQUENCE [LARGE SCALE GENOMIC DNA]</scope>
    <source>
        <strain evidence="3 4">B35</strain>
    </source>
</reference>
<gene>
    <name evidence="3" type="ORF">AB2Z07_05085</name>
</gene>
<dbReference type="InterPro" id="IPR005546">
    <property type="entry name" value="Autotransporte_beta"/>
</dbReference>
<dbReference type="SUPFAM" id="SSF103515">
    <property type="entry name" value="Autotransporter"/>
    <property type="match status" value="1"/>
</dbReference>
<protein>
    <submittedName>
        <fullName evidence="3">Autotransporter domain-containing protein</fullName>
    </submittedName>
</protein>
<dbReference type="RefSeq" id="WP_371150108.1">
    <property type="nucleotide sequence ID" value="NZ_JBFSOO010000003.1"/>
</dbReference>
<evidence type="ECO:0000313" key="4">
    <source>
        <dbReference type="Proteomes" id="UP001568358"/>
    </source>
</evidence>
<dbReference type="Pfam" id="PF03797">
    <property type="entry name" value="Autotransporter"/>
    <property type="match status" value="1"/>
</dbReference>
<feature type="region of interest" description="Disordered" evidence="1">
    <location>
        <begin position="666"/>
        <end position="691"/>
    </location>
</feature>
<organism evidence="3 4">
    <name type="scientific">Halodesulfovibrio aestuarii</name>
    <dbReference type="NCBI Taxonomy" id="126333"/>
    <lineage>
        <taxon>Bacteria</taxon>
        <taxon>Pseudomonadati</taxon>
        <taxon>Thermodesulfobacteriota</taxon>
        <taxon>Desulfovibrionia</taxon>
        <taxon>Desulfovibrionales</taxon>
        <taxon>Desulfovibrionaceae</taxon>
        <taxon>Halodesulfovibrio</taxon>
    </lineage>
</organism>